<accession>A0A0F9NF51</accession>
<sequence length="70" mass="8169">MRTKQEIQAVLTVLKKRVKKASFSCQRTDMLVERAKGLVWALQLRNKEGEEIVESLDISENGREFMECLR</sequence>
<comment type="caution">
    <text evidence="1">The sequence shown here is derived from an EMBL/GenBank/DDBJ whole genome shotgun (WGS) entry which is preliminary data.</text>
</comment>
<dbReference type="EMBL" id="LAZR01002451">
    <property type="protein sequence ID" value="KKN29874.1"/>
    <property type="molecule type" value="Genomic_DNA"/>
</dbReference>
<evidence type="ECO:0000313" key="2">
    <source>
        <dbReference type="EMBL" id="KKN29874.1"/>
    </source>
</evidence>
<proteinExistence type="predicted"/>
<dbReference type="AlphaFoldDB" id="A0A0F9NF51"/>
<dbReference type="EMBL" id="LAZR01003599">
    <property type="protein sequence ID" value="KKN16594.1"/>
    <property type="molecule type" value="Genomic_DNA"/>
</dbReference>
<name>A0A0F9NF51_9ZZZZ</name>
<gene>
    <name evidence="2" type="ORF">LCGC14_0839520</name>
    <name evidence="1" type="ORF">LCGC14_0974340</name>
</gene>
<protein>
    <submittedName>
        <fullName evidence="1">Uncharacterized protein</fullName>
    </submittedName>
</protein>
<organism evidence="1">
    <name type="scientific">marine sediment metagenome</name>
    <dbReference type="NCBI Taxonomy" id="412755"/>
    <lineage>
        <taxon>unclassified sequences</taxon>
        <taxon>metagenomes</taxon>
        <taxon>ecological metagenomes</taxon>
    </lineage>
</organism>
<reference evidence="1" key="1">
    <citation type="journal article" date="2015" name="Nature">
        <title>Complex archaea that bridge the gap between prokaryotes and eukaryotes.</title>
        <authorList>
            <person name="Spang A."/>
            <person name="Saw J.H."/>
            <person name="Jorgensen S.L."/>
            <person name="Zaremba-Niedzwiedzka K."/>
            <person name="Martijn J."/>
            <person name="Lind A.E."/>
            <person name="van Eijk R."/>
            <person name="Schleper C."/>
            <person name="Guy L."/>
            <person name="Ettema T.J."/>
        </authorList>
    </citation>
    <scope>NUCLEOTIDE SEQUENCE</scope>
</reference>
<evidence type="ECO:0000313" key="1">
    <source>
        <dbReference type="EMBL" id="KKN16594.1"/>
    </source>
</evidence>